<sequence length="583" mass="66562">MNFNSCGNSLRDLLRIAATFKSSDFKVSDKYDKEKRLEARNKSAGFCLHTLTLNDKADKEAKKKWKKDSLSNANSSTLSLHISAYENSKEFTKFDTIDGENVELKMNKTNMDKQLFPCLMIQNPFEFPRQQEDDKRTEPEVGGFRSSQRLLRSNQSTSSNNVRIPTAVANSPMMSSNRQHQHQNPSLLSQGQQQQQQNEQGQLPPSQYQQQQQHGTYPPSRQYQQQGLLPLPQQQPQQRSLAPRNPIFRVVPGGPTTNTRERSPYPMRPASALPPEFSSQQQHQSHQMQQYQPGGFVTYRQVLSPQSSTGGGIIYTQISQERQYPSMVRSSAPPRRGPPQPRPIRGPLTHSQLISNFRMIQTSQNMMQPTFHGRRALRPGAPRQQQQYSHSHINYPPGFNEYQMVSPSSPNISSLHSEVKLSGQQQSSVEQQQQQQPSNLQPPRLQQQQQPPGFPNQSQSTQSQSFNPQNQAYIIPRGQPPMRFISTLQQQQQQQIRPSRKTTAEQRLSNQSSIDLDEKRDRYVELAFLQLTLDTTGRVEIDGNELLALPPELINEKNLLHHELGLGIEEEYETLSKRVKAHK</sequence>
<feature type="region of interest" description="Disordered" evidence="1">
    <location>
        <begin position="128"/>
        <end position="290"/>
    </location>
</feature>
<feature type="compositionally biased region" description="Low complexity" evidence="1">
    <location>
        <begin position="183"/>
        <end position="238"/>
    </location>
</feature>
<dbReference type="Proteomes" id="UP000887578">
    <property type="component" value="Unplaced"/>
</dbReference>
<feature type="region of interest" description="Disordered" evidence="1">
    <location>
        <begin position="374"/>
        <end position="466"/>
    </location>
</feature>
<evidence type="ECO:0000313" key="3">
    <source>
        <dbReference type="WBParaSite" id="PDA_v2.g29372.t1"/>
    </source>
</evidence>
<accession>A0A914QCF5</accession>
<keyword evidence="2" id="KW-1185">Reference proteome</keyword>
<evidence type="ECO:0000313" key="2">
    <source>
        <dbReference type="Proteomes" id="UP000887578"/>
    </source>
</evidence>
<feature type="compositionally biased region" description="Polar residues" evidence="1">
    <location>
        <begin position="383"/>
        <end position="392"/>
    </location>
</feature>
<feature type="region of interest" description="Disordered" evidence="1">
    <location>
        <begin position="487"/>
        <end position="511"/>
    </location>
</feature>
<feature type="compositionally biased region" description="Polar residues" evidence="1">
    <location>
        <begin position="168"/>
        <end position="178"/>
    </location>
</feature>
<proteinExistence type="predicted"/>
<dbReference type="AlphaFoldDB" id="A0A914QCF5"/>
<feature type="compositionally biased region" description="Pro residues" evidence="1">
    <location>
        <begin position="335"/>
        <end position="344"/>
    </location>
</feature>
<feature type="compositionally biased region" description="Low complexity" evidence="1">
    <location>
        <begin position="278"/>
        <end position="290"/>
    </location>
</feature>
<reference evidence="3" key="1">
    <citation type="submission" date="2022-11" db="UniProtKB">
        <authorList>
            <consortium name="WormBaseParasite"/>
        </authorList>
    </citation>
    <scope>IDENTIFICATION</scope>
</reference>
<dbReference type="WBParaSite" id="PDA_v2.g29372.t1">
    <property type="protein sequence ID" value="PDA_v2.g29372.t1"/>
    <property type="gene ID" value="PDA_v2.g29372"/>
</dbReference>
<feature type="compositionally biased region" description="Basic and acidic residues" evidence="1">
    <location>
        <begin position="129"/>
        <end position="139"/>
    </location>
</feature>
<protein>
    <submittedName>
        <fullName evidence="3">Uncharacterized protein</fullName>
    </submittedName>
</protein>
<feature type="compositionally biased region" description="Low complexity" evidence="1">
    <location>
        <begin position="406"/>
        <end position="466"/>
    </location>
</feature>
<feature type="region of interest" description="Disordered" evidence="1">
    <location>
        <begin position="318"/>
        <end position="348"/>
    </location>
</feature>
<name>A0A914QCF5_9BILA</name>
<evidence type="ECO:0000256" key="1">
    <source>
        <dbReference type="SAM" id="MobiDB-lite"/>
    </source>
</evidence>
<organism evidence="2 3">
    <name type="scientific">Panagrolaimus davidi</name>
    <dbReference type="NCBI Taxonomy" id="227884"/>
    <lineage>
        <taxon>Eukaryota</taxon>
        <taxon>Metazoa</taxon>
        <taxon>Ecdysozoa</taxon>
        <taxon>Nematoda</taxon>
        <taxon>Chromadorea</taxon>
        <taxon>Rhabditida</taxon>
        <taxon>Tylenchina</taxon>
        <taxon>Panagrolaimomorpha</taxon>
        <taxon>Panagrolaimoidea</taxon>
        <taxon>Panagrolaimidae</taxon>
        <taxon>Panagrolaimus</taxon>
    </lineage>
</organism>
<feature type="compositionally biased region" description="Low complexity" evidence="1">
    <location>
        <begin position="145"/>
        <end position="161"/>
    </location>
</feature>